<accession>A0A5J6Q0T6</accession>
<protein>
    <submittedName>
        <fullName evidence="2">SirB family protein</fullName>
    </submittedName>
</protein>
<dbReference type="RefSeq" id="WP_151051928.1">
    <property type="nucleotide sequence ID" value="NZ_CP031700.1"/>
</dbReference>
<name>A0A5J6Q0T6_9NEIS</name>
<dbReference type="InterPro" id="IPR007360">
    <property type="entry name" value="SirB"/>
</dbReference>
<keyword evidence="1" id="KW-1133">Transmembrane helix</keyword>
<feature type="transmembrane region" description="Helical" evidence="1">
    <location>
        <begin position="70"/>
        <end position="89"/>
    </location>
</feature>
<organism evidence="2 3">
    <name type="scientific">Neisseria zalophi</name>
    <dbReference type="NCBI Taxonomy" id="640030"/>
    <lineage>
        <taxon>Bacteria</taxon>
        <taxon>Pseudomonadati</taxon>
        <taxon>Pseudomonadota</taxon>
        <taxon>Betaproteobacteria</taxon>
        <taxon>Neisseriales</taxon>
        <taxon>Neisseriaceae</taxon>
        <taxon>Neisseria</taxon>
    </lineage>
</organism>
<gene>
    <name evidence="2" type="ORF">D0T92_08405</name>
</gene>
<dbReference type="Proteomes" id="UP000325713">
    <property type="component" value="Chromosome"/>
</dbReference>
<dbReference type="GO" id="GO:0005886">
    <property type="term" value="C:plasma membrane"/>
    <property type="evidence" value="ECO:0007669"/>
    <property type="project" value="TreeGrafter"/>
</dbReference>
<dbReference type="PANTHER" id="PTHR39594:SF1">
    <property type="entry name" value="PROTEIN YCHQ"/>
    <property type="match status" value="1"/>
</dbReference>
<evidence type="ECO:0000256" key="1">
    <source>
        <dbReference type="SAM" id="Phobius"/>
    </source>
</evidence>
<dbReference type="OrthoDB" id="5588650at2"/>
<keyword evidence="1" id="KW-0812">Transmembrane</keyword>
<dbReference type="AlphaFoldDB" id="A0A5J6Q0T6"/>
<proteinExistence type="predicted"/>
<evidence type="ECO:0000313" key="2">
    <source>
        <dbReference type="EMBL" id="QEY26550.1"/>
    </source>
</evidence>
<feature type="transmembrane region" description="Helical" evidence="1">
    <location>
        <begin position="101"/>
        <end position="119"/>
    </location>
</feature>
<dbReference type="KEGG" id="nzl:D0T92_08405"/>
<dbReference type="PANTHER" id="PTHR39594">
    <property type="entry name" value="PROTEIN YCHQ"/>
    <property type="match status" value="1"/>
</dbReference>
<reference evidence="2 3" key="1">
    <citation type="submission" date="2018-08" db="EMBL/GenBank/DDBJ databases">
        <title>Neisseria zalophi ATCC BAA-2455 complete genome.</title>
        <authorList>
            <person name="Veseli I.A."/>
            <person name="Buttler R."/>
            <person name="Mascarenhas dos Santos A.C."/>
            <person name="Pombert J.-F."/>
        </authorList>
    </citation>
    <scope>NUCLEOTIDE SEQUENCE [LARGE SCALE GENOMIC DNA]</scope>
    <source>
        <strain evidence="2 3">ATCC BAA-2455</strain>
    </source>
</reference>
<dbReference type="PIRSF" id="PIRSF005610">
    <property type="entry name" value="SirB"/>
    <property type="match status" value="1"/>
</dbReference>
<dbReference type="Pfam" id="PF04247">
    <property type="entry name" value="SirB"/>
    <property type="match status" value="1"/>
</dbReference>
<feature type="transmembrane region" description="Helical" evidence="1">
    <location>
        <begin position="39"/>
        <end position="58"/>
    </location>
</feature>
<evidence type="ECO:0000313" key="3">
    <source>
        <dbReference type="Proteomes" id="UP000325713"/>
    </source>
</evidence>
<sequence length="123" mass="14440">MQYLIVKHSHITFVVLTIFLFNLRFWLRFIRPEKPLPKILKVIPHINDTLLLFTGLWLMKITHFTPFANANWLGVKLLILLAYIFLGGMTFRAIPRSTRSWLGYVLSMVCVFSIVYLALNKPF</sequence>
<keyword evidence="1" id="KW-0472">Membrane</keyword>
<keyword evidence="3" id="KW-1185">Reference proteome</keyword>
<feature type="transmembrane region" description="Helical" evidence="1">
    <location>
        <begin position="6"/>
        <end position="27"/>
    </location>
</feature>
<dbReference type="EMBL" id="CP031700">
    <property type="protein sequence ID" value="QEY26550.1"/>
    <property type="molecule type" value="Genomic_DNA"/>
</dbReference>